<keyword evidence="6" id="KW-0315">Glutamine amidotransferase</keyword>
<evidence type="ECO:0000256" key="3">
    <source>
        <dbReference type="ARBA" id="ARBA00012737"/>
    </source>
</evidence>
<dbReference type="SUPFAM" id="SSF56235">
    <property type="entry name" value="N-terminal nucleophile aminohydrolases (Ntn hydrolases)"/>
    <property type="match status" value="1"/>
</dbReference>
<dbReference type="InterPro" id="IPR033738">
    <property type="entry name" value="AsnB_N"/>
</dbReference>
<dbReference type="PIRSF" id="PIRSF001589">
    <property type="entry name" value="Asn_synthetase_glu-h"/>
    <property type="match status" value="1"/>
</dbReference>
<dbReference type="RefSeq" id="WP_224312590.1">
    <property type="nucleotide sequence ID" value="NZ_JAIRBM010000005.1"/>
</dbReference>
<dbReference type="InterPro" id="IPR014729">
    <property type="entry name" value="Rossmann-like_a/b/a_fold"/>
</dbReference>
<dbReference type="CDD" id="cd01991">
    <property type="entry name" value="Asn_synthase_B_C"/>
    <property type="match status" value="1"/>
</dbReference>
<feature type="domain" description="Glutamine amidotransferase type-2" evidence="8">
    <location>
        <begin position="2"/>
        <end position="212"/>
    </location>
</feature>
<comment type="catalytic activity">
    <reaction evidence="7">
        <text>L-aspartate + L-glutamine + ATP + H2O = L-asparagine + L-glutamate + AMP + diphosphate + H(+)</text>
        <dbReference type="Rhea" id="RHEA:12228"/>
        <dbReference type="ChEBI" id="CHEBI:15377"/>
        <dbReference type="ChEBI" id="CHEBI:15378"/>
        <dbReference type="ChEBI" id="CHEBI:29985"/>
        <dbReference type="ChEBI" id="CHEBI:29991"/>
        <dbReference type="ChEBI" id="CHEBI:30616"/>
        <dbReference type="ChEBI" id="CHEBI:33019"/>
        <dbReference type="ChEBI" id="CHEBI:58048"/>
        <dbReference type="ChEBI" id="CHEBI:58359"/>
        <dbReference type="ChEBI" id="CHEBI:456215"/>
        <dbReference type="EC" id="6.3.5.4"/>
    </reaction>
</comment>
<dbReference type="Gene3D" id="3.60.20.10">
    <property type="entry name" value="Glutamine Phosphoribosylpyrophosphate, subunit 1, domain 1"/>
    <property type="match status" value="1"/>
</dbReference>
<dbReference type="Gene3D" id="3.40.50.620">
    <property type="entry name" value="HUPs"/>
    <property type="match status" value="1"/>
</dbReference>
<dbReference type="GO" id="GO:0004066">
    <property type="term" value="F:asparagine synthase (glutamine-hydrolyzing) activity"/>
    <property type="evidence" value="ECO:0007669"/>
    <property type="project" value="UniProtKB-EC"/>
</dbReference>
<evidence type="ECO:0000256" key="5">
    <source>
        <dbReference type="ARBA" id="ARBA00022840"/>
    </source>
</evidence>
<dbReference type="InterPro" id="IPR006426">
    <property type="entry name" value="Asn_synth_AEB"/>
</dbReference>
<comment type="similarity">
    <text evidence="2">Belongs to the asparagine synthetase family.</text>
</comment>
<protein>
    <recommendedName>
        <fullName evidence="3">asparagine synthase (glutamine-hydrolyzing)</fullName>
        <ecNumber evidence="3">6.3.5.4</ecNumber>
    </recommendedName>
</protein>
<dbReference type="EMBL" id="JAIRBM010000005">
    <property type="protein sequence ID" value="MBZ6076260.1"/>
    <property type="molecule type" value="Genomic_DNA"/>
</dbReference>
<dbReference type="InterPro" id="IPR017932">
    <property type="entry name" value="GATase_2_dom"/>
</dbReference>
<evidence type="ECO:0000259" key="8">
    <source>
        <dbReference type="PROSITE" id="PS51278"/>
    </source>
</evidence>
<sequence length="621" mass="70028">MCGIAGFVGIGTEGDLDEMTRSLAHRGPDGSGSFVDSAHRVFLGHRRLAIIDVSGGLQPMSSSDTGTTIVFNGEIYNHRHLRRELEQLGHQFVTDHSDTEVILRGYDAWGEAVVERLDGMFAFAIYDVKRQRLFLARDRFGEKPLFYHVSHKGIVFASELAALRKHPSVAALQLDERSLQKFFAYSFLPGAATPYRGVQKLLPGSVLTYRLSDGFVQKRQYWRFAIVPDQRPEGNERDWIDQIRSLLMEAVASRLESDVPLGVFLSGGIDSSAIAILANRERSHGELSTFTIGFHEASYDESAYAEQVARFVGSSHHVEFCDVDFMLASASKILETLAEPLGDPSLIPTYLVSAYASRYVKVALSGDGGDELFAGYDPFKALKIADHYQKWVPRPVHAAIRAMAAKLPVSDRNMSFQFKLNRALRGMSQARSVWNPVWLAALEPDDISRVFGTRVAVDELYEDAIELWDGSRADNLVDRTLEFYTNLYLPDDILMKSDRAGMMNSLEIRAPFLHSGLADYVSRLPAHTKFRNGTTKWILKEALKDILPSQILQRPKKGFGIPVAQWLRDMPSPHWRPIEGLNDKIFRQWDLDHRRRSKDHRGGLWCRYALDRTVGVEQPLI</sequence>
<comment type="pathway">
    <text evidence="1">Amino-acid biosynthesis; L-asparagine biosynthesis; L-asparagine from L-aspartate (L-Gln route): step 1/1.</text>
</comment>
<organism evidence="9 10">
    <name type="scientific">Microvirga puerhi</name>
    <dbReference type="NCBI Taxonomy" id="2876078"/>
    <lineage>
        <taxon>Bacteria</taxon>
        <taxon>Pseudomonadati</taxon>
        <taxon>Pseudomonadota</taxon>
        <taxon>Alphaproteobacteria</taxon>
        <taxon>Hyphomicrobiales</taxon>
        <taxon>Methylobacteriaceae</taxon>
        <taxon>Microvirga</taxon>
    </lineage>
</organism>
<evidence type="ECO:0000256" key="1">
    <source>
        <dbReference type="ARBA" id="ARBA00005187"/>
    </source>
</evidence>
<proteinExistence type="inferred from homology"/>
<keyword evidence="10" id="KW-1185">Reference proteome</keyword>
<dbReference type="PANTHER" id="PTHR43284">
    <property type="entry name" value="ASPARAGINE SYNTHETASE (GLUTAMINE-HYDROLYZING)"/>
    <property type="match status" value="1"/>
</dbReference>
<evidence type="ECO:0000256" key="7">
    <source>
        <dbReference type="ARBA" id="ARBA00048741"/>
    </source>
</evidence>
<dbReference type="PANTHER" id="PTHR43284:SF1">
    <property type="entry name" value="ASPARAGINE SYNTHETASE"/>
    <property type="match status" value="1"/>
</dbReference>
<name>A0ABS7VME6_9HYPH</name>
<dbReference type="PROSITE" id="PS51278">
    <property type="entry name" value="GATASE_TYPE_2"/>
    <property type="match status" value="1"/>
</dbReference>
<keyword evidence="4" id="KW-0547">Nucleotide-binding</keyword>
<evidence type="ECO:0000256" key="2">
    <source>
        <dbReference type="ARBA" id="ARBA00005752"/>
    </source>
</evidence>
<dbReference type="InterPro" id="IPR001962">
    <property type="entry name" value="Asn_synthase"/>
</dbReference>
<evidence type="ECO:0000256" key="4">
    <source>
        <dbReference type="ARBA" id="ARBA00022741"/>
    </source>
</evidence>
<keyword evidence="9" id="KW-0436">Ligase</keyword>
<dbReference type="InterPro" id="IPR051786">
    <property type="entry name" value="ASN_synthetase/amidase"/>
</dbReference>
<dbReference type="Pfam" id="PF00733">
    <property type="entry name" value="Asn_synthase"/>
    <property type="match status" value="1"/>
</dbReference>
<dbReference type="SUPFAM" id="SSF52402">
    <property type="entry name" value="Adenine nucleotide alpha hydrolases-like"/>
    <property type="match status" value="1"/>
</dbReference>
<evidence type="ECO:0000313" key="10">
    <source>
        <dbReference type="Proteomes" id="UP000704176"/>
    </source>
</evidence>
<dbReference type="CDD" id="cd00712">
    <property type="entry name" value="AsnB"/>
    <property type="match status" value="1"/>
</dbReference>
<dbReference type="EC" id="6.3.5.4" evidence="3"/>
<keyword evidence="5" id="KW-0067">ATP-binding</keyword>
<dbReference type="Proteomes" id="UP000704176">
    <property type="component" value="Unassembled WGS sequence"/>
</dbReference>
<dbReference type="NCBIfam" id="TIGR01536">
    <property type="entry name" value="asn_synth_AEB"/>
    <property type="match status" value="1"/>
</dbReference>
<evidence type="ECO:0000256" key="6">
    <source>
        <dbReference type="ARBA" id="ARBA00022962"/>
    </source>
</evidence>
<dbReference type="Pfam" id="PF13537">
    <property type="entry name" value="GATase_7"/>
    <property type="match status" value="1"/>
</dbReference>
<accession>A0ABS7VME6</accession>
<dbReference type="InterPro" id="IPR029055">
    <property type="entry name" value="Ntn_hydrolases_N"/>
</dbReference>
<reference evidence="9 10" key="1">
    <citation type="submission" date="2021-09" db="EMBL/GenBank/DDBJ databases">
        <title>The complete genome sequence of a new microorganism.</title>
        <authorList>
            <person name="Zi Z."/>
        </authorList>
    </citation>
    <scope>NUCLEOTIDE SEQUENCE [LARGE SCALE GENOMIC DNA]</scope>
    <source>
        <strain evidence="9 10">WGZ8</strain>
    </source>
</reference>
<comment type="caution">
    <text evidence="9">The sequence shown here is derived from an EMBL/GenBank/DDBJ whole genome shotgun (WGS) entry which is preliminary data.</text>
</comment>
<gene>
    <name evidence="9" type="primary">asnB</name>
    <name evidence="9" type="ORF">K9B37_08155</name>
</gene>
<evidence type="ECO:0000313" key="9">
    <source>
        <dbReference type="EMBL" id="MBZ6076260.1"/>
    </source>
</evidence>